<dbReference type="InterPro" id="IPR024078">
    <property type="entry name" value="LmbE-like_dom_sf"/>
</dbReference>
<dbReference type="EMBL" id="JAMSCK010000003">
    <property type="protein sequence ID" value="MCM8569870.1"/>
    <property type="molecule type" value="Genomic_DNA"/>
</dbReference>
<organism evidence="1 2">
    <name type="scientific">Gramella jeungdoensis</name>
    <dbReference type="NCBI Taxonomy" id="708091"/>
    <lineage>
        <taxon>Bacteria</taxon>
        <taxon>Pseudomonadati</taxon>
        <taxon>Bacteroidota</taxon>
        <taxon>Flavobacteriia</taxon>
        <taxon>Flavobacteriales</taxon>
        <taxon>Flavobacteriaceae</taxon>
        <taxon>Christiangramia</taxon>
    </lineage>
</organism>
<evidence type="ECO:0000313" key="2">
    <source>
        <dbReference type="Proteomes" id="UP001155077"/>
    </source>
</evidence>
<gene>
    <name evidence="1" type="ORF">NE848_10800</name>
</gene>
<protein>
    <submittedName>
        <fullName evidence="1">PIG-L family deacetylase</fullName>
    </submittedName>
</protein>
<sequence>MGLSRKNIAVITAHPDDETLWCGGTILINPNCNWFIACLCRKNDKNRAPKFYEVLKILNARGVMGNLDDTPEQQPLSLKIVKEVIVGLLPSKNYDLIITHDPSGEYTSHRRHEEISRAVIELWYKNKISTKELWTFAYEDGNKKYLSRKKDSASIQVKLTEEIFDLKYKLITEIYGFPPDGFEALTTPKEEAFWKFKTPVDAYIWLRKDEILK</sequence>
<proteinExistence type="predicted"/>
<dbReference type="RefSeq" id="WP_252113374.1">
    <property type="nucleotide sequence ID" value="NZ_JAMSCK010000003.1"/>
</dbReference>
<dbReference type="InterPro" id="IPR003737">
    <property type="entry name" value="GlcNAc_PI_deacetylase-related"/>
</dbReference>
<comment type="caution">
    <text evidence="1">The sequence shown here is derived from an EMBL/GenBank/DDBJ whole genome shotgun (WGS) entry which is preliminary data.</text>
</comment>
<dbReference type="Gene3D" id="3.40.50.10320">
    <property type="entry name" value="LmbE-like"/>
    <property type="match status" value="1"/>
</dbReference>
<name>A0ABT0Z2B6_9FLAO</name>
<evidence type="ECO:0000313" key="1">
    <source>
        <dbReference type="EMBL" id="MCM8569870.1"/>
    </source>
</evidence>
<dbReference type="SUPFAM" id="SSF102588">
    <property type="entry name" value="LmbE-like"/>
    <property type="match status" value="1"/>
</dbReference>
<reference evidence="1" key="1">
    <citation type="submission" date="2022-06" db="EMBL/GenBank/DDBJ databases">
        <title>Gramella sediminis sp. nov., isolated from deep-sea sediment of the Indian Ocean.</title>
        <authorList>
            <person name="Yang L."/>
        </authorList>
    </citation>
    <scope>NUCLEOTIDE SEQUENCE</scope>
    <source>
        <strain evidence="1">HMD3159</strain>
    </source>
</reference>
<keyword evidence="2" id="KW-1185">Reference proteome</keyword>
<accession>A0ABT0Z2B6</accession>
<dbReference type="Proteomes" id="UP001155077">
    <property type="component" value="Unassembled WGS sequence"/>
</dbReference>
<dbReference type="Pfam" id="PF02585">
    <property type="entry name" value="PIG-L"/>
    <property type="match status" value="1"/>
</dbReference>